<dbReference type="SMART" id="SM00347">
    <property type="entry name" value="HTH_MARR"/>
    <property type="match status" value="1"/>
</dbReference>
<gene>
    <name evidence="5" type="ORF">FPZ11_08020</name>
</gene>
<dbReference type="InterPro" id="IPR039422">
    <property type="entry name" value="MarR/SlyA-like"/>
</dbReference>
<dbReference type="InterPro" id="IPR000835">
    <property type="entry name" value="HTH_MarR-typ"/>
</dbReference>
<name>A0A5B8M1P3_9MICO</name>
<organism evidence="5 6">
    <name type="scientific">Humibacter ginsenosidimutans</name>
    <dbReference type="NCBI Taxonomy" id="2599293"/>
    <lineage>
        <taxon>Bacteria</taxon>
        <taxon>Bacillati</taxon>
        <taxon>Actinomycetota</taxon>
        <taxon>Actinomycetes</taxon>
        <taxon>Micrococcales</taxon>
        <taxon>Microbacteriaceae</taxon>
        <taxon>Humibacter</taxon>
    </lineage>
</organism>
<evidence type="ECO:0000256" key="1">
    <source>
        <dbReference type="ARBA" id="ARBA00023015"/>
    </source>
</evidence>
<dbReference type="Proteomes" id="UP000320216">
    <property type="component" value="Chromosome"/>
</dbReference>
<dbReference type="SUPFAM" id="SSF46785">
    <property type="entry name" value="Winged helix' DNA-binding domain"/>
    <property type="match status" value="1"/>
</dbReference>
<dbReference type="PANTHER" id="PTHR33164:SF44">
    <property type="entry name" value="TRANSCRIPTIONAL REGULATORY PROTEIN"/>
    <property type="match status" value="1"/>
</dbReference>
<evidence type="ECO:0000259" key="4">
    <source>
        <dbReference type="PROSITE" id="PS50995"/>
    </source>
</evidence>
<evidence type="ECO:0000256" key="2">
    <source>
        <dbReference type="ARBA" id="ARBA00023125"/>
    </source>
</evidence>
<protein>
    <submittedName>
        <fullName evidence="5">MarR family transcriptional regulator</fullName>
    </submittedName>
</protein>
<dbReference type="PROSITE" id="PS01117">
    <property type="entry name" value="HTH_MARR_1"/>
    <property type="match status" value="1"/>
</dbReference>
<dbReference type="AlphaFoldDB" id="A0A5B8M1P3"/>
<evidence type="ECO:0000313" key="6">
    <source>
        <dbReference type="Proteomes" id="UP000320216"/>
    </source>
</evidence>
<proteinExistence type="predicted"/>
<dbReference type="OrthoDB" id="5072918at2"/>
<dbReference type="InterPro" id="IPR036388">
    <property type="entry name" value="WH-like_DNA-bd_sf"/>
</dbReference>
<evidence type="ECO:0000256" key="3">
    <source>
        <dbReference type="ARBA" id="ARBA00023163"/>
    </source>
</evidence>
<dbReference type="RefSeq" id="WP_146319855.1">
    <property type="nucleotide sequence ID" value="NZ_CP042305.1"/>
</dbReference>
<dbReference type="EMBL" id="CP042305">
    <property type="protein sequence ID" value="QDZ14708.1"/>
    <property type="molecule type" value="Genomic_DNA"/>
</dbReference>
<dbReference type="KEGG" id="huw:FPZ11_08020"/>
<keyword evidence="3" id="KW-0804">Transcription</keyword>
<dbReference type="GO" id="GO:0006950">
    <property type="term" value="P:response to stress"/>
    <property type="evidence" value="ECO:0007669"/>
    <property type="project" value="TreeGrafter"/>
</dbReference>
<reference evidence="5 6" key="1">
    <citation type="submission" date="2019-07" db="EMBL/GenBank/DDBJ databases">
        <title>Full genome sequence of Humibacter sp. WJ7-1.</title>
        <authorList>
            <person name="Im W.-T."/>
        </authorList>
    </citation>
    <scope>NUCLEOTIDE SEQUENCE [LARGE SCALE GENOMIC DNA]</scope>
    <source>
        <strain evidence="5 6">WJ7-1</strain>
    </source>
</reference>
<dbReference type="Gene3D" id="1.10.10.10">
    <property type="entry name" value="Winged helix-like DNA-binding domain superfamily/Winged helix DNA-binding domain"/>
    <property type="match status" value="1"/>
</dbReference>
<keyword evidence="1" id="KW-0805">Transcription regulation</keyword>
<dbReference type="Pfam" id="PF12802">
    <property type="entry name" value="MarR_2"/>
    <property type="match status" value="1"/>
</dbReference>
<keyword evidence="6" id="KW-1185">Reference proteome</keyword>
<dbReference type="InterPro" id="IPR023187">
    <property type="entry name" value="Tscrpt_reg_MarR-type_CS"/>
</dbReference>
<evidence type="ECO:0000313" key="5">
    <source>
        <dbReference type="EMBL" id="QDZ14708.1"/>
    </source>
</evidence>
<keyword evidence="2" id="KW-0238">DNA-binding</keyword>
<feature type="domain" description="HTH marR-type" evidence="4">
    <location>
        <begin position="16"/>
        <end position="151"/>
    </location>
</feature>
<dbReference type="PROSITE" id="PS50995">
    <property type="entry name" value="HTH_MARR_2"/>
    <property type="match status" value="1"/>
</dbReference>
<dbReference type="GO" id="GO:0003700">
    <property type="term" value="F:DNA-binding transcription factor activity"/>
    <property type="evidence" value="ECO:0007669"/>
    <property type="project" value="InterPro"/>
</dbReference>
<dbReference type="InterPro" id="IPR036390">
    <property type="entry name" value="WH_DNA-bd_sf"/>
</dbReference>
<dbReference type="GO" id="GO:0003677">
    <property type="term" value="F:DNA binding"/>
    <property type="evidence" value="ECO:0007669"/>
    <property type="project" value="UniProtKB-KW"/>
</dbReference>
<dbReference type="PRINTS" id="PR00598">
    <property type="entry name" value="HTHMARR"/>
</dbReference>
<dbReference type="PANTHER" id="PTHR33164">
    <property type="entry name" value="TRANSCRIPTIONAL REGULATOR, MARR FAMILY"/>
    <property type="match status" value="1"/>
</dbReference>
<accession>A0A5B8M1P3</accession>
<sequence>MSDGGNDDAGDGAECERELRSAIEELYFGYRAFTALPDEILAERGLGRTHHRILYFVDRSPGLSVGELLGVLAVTKQAVHRPIKELEQRGLLRIDTDAGDRRVRRLTVTEEGAALESRLTTVQMRLLAKAFDGLGASAEGHWHEIMQRLARQD</sequence>